<dbReference type="InterPro" id="IPR021833">
    <property type="entry name" value="DUF3425"/>
</dbReference>
<feature type="region of interest" description="Disordered" evidence="1">
    <location>
        <begin position="72"/>
        <end position="95"/>
    </location>
</feature>
<dbReference type="EMBL" id="WJXW01000007">
    <property type="protein sequence ID" value="KAF9734818.1"/>
    <property type="molecule type" value="Genomic_DNA"/>
</dbReference>
<dbReference type="OrthoDB" id="2245989at2759"/>
<accession>A0A9P6GGT2</accession>
<feature type="compositionally biased region" description="Basic and acidic residues" evidence="1">
    <location>
        <begin position="72"/>
        <end position="84"/>
    </location>
</feature>
<proteinExistence type="predicted"/>
<sequence>MTRRTNPSEDDWRNVQDAKERKKIQDRLAQRARRKGLLSAASTIGSREPKLDWHRKLIGRGIGQRLREAKIHAKRKSVEDETRRGVVTQHQPNDPSALLQPEADCWLVTAAGALDMVPLMPDVDTSMYSSSASPSSCFEDFIPDHLAKLPIPDVLTNPLPTSMSSPISPEYPLTFHGALYINGICLRIPCSAVVPAKSDPVGPEVPAALHPTELQLITIHPRWIDRFPFPKMRDSLISLSGVIDDEDFMKDLSLMPSFEIIQGRAPWDPKAWKIKKAFAAKWGYLFF</sequence>
<gene>
    <name evidence="2" type="ORF">PMIN01_07721</name>
</gene>
<reference evidence="2" key="1">
    <citation type="journal article" date="2020" name="Mol. Plant Microbe Interact.">
        <title>Genome Sequence of the Biocontrol Agent Coniothyrium minitans strain Conio (IMI 134523).</title>
        <authorList>
            <person name="Patel D."/>
            <person name="Shittu T.A."/>
            <person name="Baroncelli R."/>
            <person name="Muthumeenakshi S."/>
            <person name="Osborne T.H."/>
            <person name="Janganan T.K."/>
            <person name="Sreenivasaprasad S."/>
        </authorList>
    </citation>
    <scope>NUCLEOTIDE SEQUENCE</scope>
    <source>
        <strain evidence="2">Conio</strain>
    </source>
</reference>
<dbReference type="AlphaFoldDB" id="A0A9P6GGT2"/>
<dbReference type="Proteomes" id="UP000756921">
    <property type="component" value="Unassembled WGS sequence"/>
</dbReference>
<evidence type="ECO:0000313" key="3">
    <source>
        <dbReference type="Proteomes" id="UP000756921"/>
    </source>
</evidence>
<dbReference type="PANTHER" id="PTHR38116">
    <property type="entry name" value="CHROMOSOME 7, WHOLE GENOME SHOTGUN SEQUENCE"/>
    <property type="match status" value="1"/>
</dbReference>
<organism evidence="2 3">
    <name type="scientific">Paraphaeosphaeria minitans</name>
    <dbReference type="NCBI Taxonomy" id="565426"/>
    <lineage>
        <taxon>Eukaryota</taxon>
        <taxon>Fungi</taxon>
        <taxon>Dikarya</taxon>
        <taxon>Ascomycota</taxon>
        <taxon>Pezizomycotina</taxon>
        <taxon>Dothideomycetes</taxon>
        <taxon>Pleosporomycetidae</taxon>
        <taxon>Pleosporales</taxon>
        <taxon>Massarineae</taxon>
        <taxon>Didymosphaeriaceae</taxon>
        <taxon>Paraphaeosphaeria</taxon>
    </lineage>
</organism>
<name>A0A9P6GGT2_9PLEO</name>
<evidence type="ECO:0000313" key="2">
    <source>
        <dbReference type="EMBL" id="KAF9734818.1"/>
    </source>
</evidence>
<keyword evidence="3" id="KW-1185">Reference proteome</keyword>
<feature type="region of interest" description="Disordered" evidence="1">
    <location>
        <begin position="1"/>
        <end position="23"/>
    </location>
</feature>
<protein>
    <submittedName>
        <fullName evidence="2">Uncharacterized protein</fullName>
    </submittedName>
</protein>
<evidence type="ECO:0000256" key="1">
    <source>
        <dbReference type="SAM" id="MobiDB-lite"/>
    </source>
</evidence>
<dbReference type="PANTHER" id="PTHR38116:SF1">
    <property type="entry name" value="BZIP DOMAIN-CONTAINING PROTEIN"/>
    <property type="match status" value="1"/>
</dbReference>
<dbReference type="Pfam" id="PF11905">
    <property type="entry name" value="DUF3425"/>
    <property type="match status" value="1"/>
</dbReference>
<comment type="caution">
    <text evidence="2">The sequence shown here is derived from an EMBL/GenBank/DDBJ whole genome shotgun (WGS) entry which is preliminary data.</text>
</comment>